<accession>A0ABS7NLK4</accession>
<feature type="compositionally biased region" description="Acidic residues" evidence="2">
    <location>
        <begin position="105"/>
        <end position="122"/>
    </location>
</feature>
<name>A0ABS7NLK4_9RHOB</name>
<feature type="domain" description="Transposase IS66 C-terminal" evidence="4">
    <location>
        <begin position="509"/>
        <end position="547"/>
    </location>
</feature>
<evidence type="ECO:0000259" key="4">
    <source>
        <dbReference type="Pfam" id="PF13817"/>
    </source>
</evidence>
<comment type="caution">
    <text evidence="5">The sequence shown here is derived from an EMBL/GenBank/DDBJ whole genome shotgun (WGS) entry which is preliminary data.</text>
</comment>
<feature type="region of interest" description="Disordered" evidence="2">
    <location>
        <begin position="95"/>
        <end position="135"/>
    </location>
</feature>
<feature type="coiled-coil region" evidence="1">
    <location>
        <begin position="59"/>
        <end position="93"/>
    </location>
</feature>
<evidence type="ECO:0000256" key="2">
    <source>
        <dbReference type="SAM" id="MobiDB-lite"/>
    </source>
</evidence>
<dbReference type="Pfam" id="PF03050">
    <property type="entry name" value="DDE_Tnp_IS66"/>
    <property type="match status" value="1"/>
</dbReference>
<sequence length="556" mass="62493">MTIQEPGWLPGQQETDAGELSPIGFLCDGILSAVRQLPSSPEEATVEIGTRISSILSLFSETEGEVQSAKRRISALKSDLRRVTEQLAVLRQEHFGQSSEKDLGDPAEDDLGLALDDDLDDEPKEKPKGKRSRKVPKDIKVITVDHFPDDMSCGTCGHDLKTIKREERAGSFRIVPEHVVLVKDVYHTCACNHGICKENKPVAAKSKNYIMKGRSLEPGFAAEVACQKFFEHIPPYRLERRFRNANINLARQTIDKVVAHLAKHLVPVQDELHAHVLAGHTAQMDETPVKVQAPGKGKCDTGYFWVINRDERDWNSEARPAVVYRYAHSRAGAVAEELLSGASLRFLQTDGYSGYNCLFKDSRENDGLMPVRCNAHARRKFFEAHLATKSKLAAKVVQMYRKMYAVEKAAKGLPPEAREQLRLEKTLPILTELKAILTKHQEDATGKLKTAINYTLNAFDGLPRFVFDGRLEIDNNAVERCIRGIALTKKNSLFAGNHEAAEVWATYYSLIESARLNKVNPRSYLNWVVQEIERNRGELDYGQLMPWHCPVGRIDD</sequence>
<dbReference type="PANTHER" id="PTHR33678">
    <property type="entry name" value="BLL1576 PROTEIN"/>
    <property type="match status" value="1"/>
</dbReference>
<dbReference type="InterPro" id="IPR052344">
    <property type="entry name" value="Transposase-related"/>
</dbReference>
<evidence type="ECO:0000256" key="1">
    <source>
        <dbReference type="SAM" id="Coils"/>
    </source>
</evidence>
<keyword evidence="1" id="KW-0175">Coiled coil</keyword>
<dbReference type="NCBIfam" id="NF033517">
    <property type="entry name" value="transpos_IS66"/>
    <property type="match status" value="1"/>
</dbReference>
<dbReference type="RefSeq" id="WP_222509983.1">
    <property type="nucleotide sequence ID" value="NZ_JAHVJA010000017.1"/>
</dbReference>
<gene>
    <name evidence="5" type="ORF">KUV26_21735</name>
</gene>
<evidence type="ECO:0000313" key="6">
    <source>
        <dbReference type="Proteomes" id="UP000766629"/>
    </source>
</evidence>
<dbReference type="InterPro" id="IPR039552">
    <property type="entry name" value="IS66_C"/>
</dbReference>
<dbReference type="Pfam" id="PF13817">
    <property type="entry name" value="DDE_Tnp_IS66_C"/>
    <property type="match status" value="1"/>
</dbReference>
<proteinExistence type="predicted"/>
<keyword evidence="6" id="KW-1185">Reference proteome</keyword>
<dbReference type="EMBL" id="JAHVJA010000017">
    <property type="protein sequence ID" value="MBY6142064.1"/>
    <property type="molecule type" value="Genomic_DNA"/>
</dbReference>
<evidence type="ECO:0000313" key="5">
    <source>
        <dbReference type="EMBL" id="MBY6142064.1"/>
    </source>
</evidence>
<feature type="domain" description="Transposase IS66 central" evidence="3">
    <location>
        <begin position="217"/>
        <end position="502"/>
    </location>
</feature>
<evidence type="ECO:0000259" key="3">
    <source>
        <dbReference type="Pfam" id="PF03050"/>
    </source>
</evidence>
<feature type="compositionally biased region" description="Basic and acidic residues" evidence="2">
    <location>
        <begin position="95"/>
        <end position="104"/>
    </location>
</feature>
<organism evidence="5 6">
    <name type="scientific">Leisingera daeponensis</name>
    <dbReference type="NCBI Taxonomy" id="405746"/>
    <lineage>
        <taxon>Bacteria</taxon>
        <taxon>Pseudomonadati</taxon>
        <taxon>Pseudomonadota</taxon>
        <taxon>Alphaproteobacteria</taxon>
        <taxon>Rhodobacterales</taxon>
        <taxon>Roseobacteraceae</taxon>
        <taxon>Leisingera</taxon>
    </lineage>
</organism>
<dbReference type="Proteomes" id="UP000766629">
    <property type="component" value="Unassembled WGS sequence"/>
</dbReference>
<dbReference type="InterPro" id="IPR004291">
    <property type="entry name" value="Transposase_IS66_central"/>
</dbReference>
<reference evidence="5 6" key="1">
    <citation type="submission" date="2021-06" db="EMBL/GenBank/DDBJ databases">
        <title>50 bacteria genomes isolated from Dapeng, Shenzhen, China.</title>
        <authorList>
            <person name="Zheng W."/>
            <person name="Yu S."/>
            <person name="Huang Y."/>
        </authorList>
    </citation>
    <scope>NUCLEOTIDE SEQUENCE [LARGE SCALE GENOMIC DNA]</scope>
    <source>
        <strain evidence="5 6">DP1N14-2</strain>
    </source>
</reference>
<dbReference type="PANTHER" id="PTHR33678:SF1">
    <property type="entry name" value="BLL1576 PROTEIN"/>
    <property type="match status" value="1"/>
</dbReference>
<protein>
    <submittedName>
        <fullName evidence="5">IS66 family transposase</fullName>
    </submittedName>
</protein>